<protein>
    <submittedName>
        <fullName evidence="2">Uncharacterized protein</fullName>
    </submittedName>
</protein>
<keyword evidence="1" id="KW-0812">Transmembrane</keyword>
<name>F8QQ76_9BRAD</name>
<dbReference type="SUPFAM" id="SSF81343">
    <property type="entry name" value="Fumarate reductase respiratory complex transmembrane subunits"/>
    <property type="match status" value="1"/>
</dbReference>
<accession>F8QQ76</accession>
<feature type="transmembrane region" description="Helical" evidence="1">
    <location>
        <begin position="170"/>
        <end position="187"/>
    </location>
</feature>
<feature type="transmembrane region" description="Helical" evidence="1">
    <location>
        <begin position="99"/>
        <end position="121"/>
    </location>
</feature>
<feature type="transmembrane region" description="Helical" evidence="1">
    <location>
        <begin position="199"/>
        <end position="225"/>
    </location>
</feature>
<reference evidence="2" key="2">
    <citation type="journal article" date="2011" name="J. Bacteriol.">
        <title>Molecular and biochemical characterization of the 5-nitroanthranilic acid degradation pathway in Bradyrhizobium sp. strain JS329.</title>
        <authorList>
            <person name="Qu Y."/>
            <person name="Spain J.C."/>
        </authorList>
    </citation>
    <scope>NUCLEOTIDE SEQUENCE</scope>
    <source>
        <strain evidence="2">JS329</strain>
    </source>
</reference>
<dbReference type="EMBL" id="GU188569">
    <property type="protein sequence ID" value="AEH76927.1"/>
    <property type="molecule type" value="Genomic_DNA"/>
</dbReference>
<proteinExistence type="predicted"/>
<evidence type="ECO:0000313" key="2">
    <source>
        <dbReference type="EMBL" id="AEH76927.1"/>
    </source>
</evidence>
<dbReference type="InterPro" id="IPR034804">
    <property type="entry name" value="SQR/QFR_C/D"/>
</dbReference>
<evidence type="ECO:0000256" key="1">
    <source>
        <dbReference type="SAM" id="Phobius"/>
    </source>
</evidence>
<feature type="transmembrane region" description="Helical" evidence="1">
    <location>
        <begin position="294"/>
        <end position="313"/>
    </location>
</feature>
<feature type="transmembrane region" description="Helical" evidence="1">
    <location>
        <begin position="142"/>
        <end position="164"/>
    </location>
</feature>
<keyword evidence="1" id="KW-0472">Membrane</keyword>
<dbReference type="GO" id="GO:0016020">
    <property type="term" value="C:membrane"/>
    <property type="evidence" value="ECO:0007669"/>
    <property type="project" value="InterPro"/>
</dbReference>
<dbReference type="AlphaFoldDB" id="F8QQ76"/>
<reference evidence="2" key="1">
    <citation type="journal article" date="2010" name="Appl. Environ. Microbiol.">
        <title>Biodegradation of 5-Nitroanthranilic Acid by Bradyrhizobium sp. Strain JS329.</title>
        <authorList>
            <person name="Qu Y."/>
            <person name="Spain J.C."/>
        </authorList>
    </citation>
    <scope>NUCLEOTIDE SEQUENCE</scope>
    <source>
        <strain evidence="2">JS329</strain>
    </source>
</reference>
<feature type="transmembrane region" description="Helical" evidence="1">
    <location>
        <begin position="342"/>
        <end position="362"/>
    </location>
</feature>
<organism evidence="2">
    <name type="scientific">Bradyrhizobium sp. JS329</name>
    <dbReference type="NCBI Taxonomy" id="722413"/>
    <lineage>
        <taxon>Bacteria</taxon>
        <taxon>Pseudomonadati</taxon>
        <taxon>Pseudomonadota</taxon>
        <taxon>Alphaproteobacteria</taxon>
        <taxon>Hyphomicrobiales</taxon>
        <taxon>Nitrobacteraceae</taxon>
        <taxon>Bradyrhizobium</taxon>
    </lineage>
</organism>
<keyword evidence="1" id="KW-1133">Transmembrane helix</keyword>
<sequence length="401" mass="42981">MRSPAQPGGSGPLGRWIGRIAVPERTIRGQDGPAEGGATQRKRGMMSITAHSRTAGDTGAKARLPMLVPSLAALLYPFALKGFNATVTRIPDVGAGASALSWLSAAVYLALAFAVPLMAILAAMSLSGIGRPTVAQLRAKRAALLAVAAPTLFTFVGVVLYMLHDPVPDTLLWVVCWAIVLALLLRSDNEAPARVAARVVPVLLRVAHGAAALALVMIFLALHIANHLMFPAGEGTYDVVMKMFRHVYRTDILQPLVVALFLFQIGTGLFFVWRLTAAPSDRFRTFQIASGVYLAFYVLGHMDSVFIFARMYLGTDTGWSFATGAPTGLVKDPWNIRLVPHYWLGVFFVLAHLAAGARGVIMAHGVRKTFADRFMIGGAVVGGIVATVIMLGMCGMRVQFI</sequence>
<feature type="transmembrane region" description="Helical" evidence="1">
    <location>
        <begin position="252"/>
        <end position="273"/>
    </location>
</feature>
<feature type="transmembrane region" description="Helical" evidence="1">
    <location>
        <begin position="374"/>
        <end position="398"/>
    </location>
</feature>